<dbReference type="AlphaFoldDB" id="A0A7W8JBB4"/>
<comment type="caution">
    <text evidence="2">The sequence shown here is derived from an EMBL/GenBank/DDBJ whole genome shotgun (WGS) entry which is preliminary data.</text>
</comment>
<dbReference type="Proteomes" id="UP000569092">
    <property type="component" value="Unassembled WGS sequence"/>
</dbReference>
<keyword evidence="1" id="KW-0812">Transmembrane</keyword>
<keyword evidence="1" id="KW-0472">Membrane</keyword>
<sequence>MGLSSDYPSGDFPGYRQVDCGLARVIWLVVLILRLTFPDNRGVHVRRLKFVTADGWEGGAGVVLRSAIV</sequence>
<organism evidence="2 3">
    <name type="scientific">Tunturiibacter lichenicola</name>
    <dbReference type="NCBI Taxonomy" id="2051959"/>
    <lineage>
        <taxon>Bacteria</taxon>
        <taxon>Pseudomonadati</taxon>
        <taxon>Acidobacteriota</taxon>
        <taxon>Terriglobia</taxon>
        <taxon>Terriglobales</taxon>
        <taxon>Acidobacteriaceae</taxon>
        <taxon>Tunturiibacter</taxon>
    </lineage>
</organism>
<accession>A0A7W8JBB4</accession>
<dbReference type="EMBL" id="JACHDZ010000004">
    <property type="protein sequence ID" value="MBB5344901.1"/>
    <property type="molecule type" value="Genomic_DNA"/>
</dbReference>
<feature type="transmembrane region" description="Helical" evidence="1">
    <location>
        <begin position="20"/>
        <end position="37"/>
    </location>
</feature>
<name>A0A7W8JBB4_9BACT</name>
<evidence type="ECO:0000313" key="3">
    <source>
        <dbReference type="Proteomes" id="UP000569092"/>
    </source>
</evidence>
<gene>
    <name evidence="2" type="ORF">HDF10_002887</name>
</gene>
<protein>
    <submittedName>
        <fullName evidence="2">Uncharacterized protein</fullName>
    </submittedName>
</protein>
<evidence type="ECO:0000313" key="2">
    <source>
        <dbReference type="EMBL" id="MBB5344901.1"/>
    </source>
</evidence>
<evidence type="ECO:0000256" key="1">
    <source>
        <dbReference type="SAM" id="Phobius"/>
    </source>
</evidence>
<proteinExistence type="predicted"/>
<keyword evidence="1" id="KW-1133">Transmembrane helix</keyword>
<reference evidence="2 3" key="1">
    <citation type="submission" date="2020-08" db="EMBL/GenBank/DDBJ databases">
        <title>Genomic Encyclopedia of Type Strains, Phase IV (KMG-V): Genome sequencing to study the core and pangenomes of soil and plant-associated prokaryotes.</title>
        <authorList>
            <person name="Whitman W."/>
        </authorList>
    </citation>
    <scope>NUCLEOTIDE SEQUENCE [LARGE SCALE GENOMIC DNA]</scope>
    <source>
        <strain evidence="2 3">M8US30</strain>
    </source>
</reference>